<evidence type="ECO:0000256" key="9">
    <source>
        <dbReference type="RuleBase" id="RU004474"/>
    </source>
</evidence>
<comment type="pathway">
    <text evidence="1">Cofactor biosynthesis; tetrahydrofolate biosynthesis; 5,6,7,8-tetrahydrofolate from 7,8-dihydrofolate: step 1/1.</text>
</comment>
<dbReference type="InterPro" id="IPR017925">
    <property type="entry name" value="DHFR_CS"/>
</dbReference>
<evidence type="ECO:0000256" key="4">
    <source>
        <dbReference type="ARBA" id="ARBA00022563"/>
    </source>
</evidence>
<dbReference type="Proteomes" id="UP001153620">
    <property type="component" value="Chromosome 2"/>
</dbReference>
<dbReference type="InterPro" id="IPR001796">
    <property type="entry name" value="DHFR_dom"/>
</dbReference>
<dbReference type="GO" id="GO:0046654">
    <property type="term" value="P:tetrahydrofolate biosynthetic process"/>
    <property type="evidence" value="ECO:0007669"/>
    <property type="project" value="InterPro"/>
</dbReference>
<evidence type="ECO:0000256" key="3">
    <source>
        <dbReference type="ARBA" id="ARBA00012856"/>
    </source>
</evidence>
<dbReference type="PANTHER" id="PTHR48069:SF3">
    <property type="entry name" value="DIHYDROFOLATE REDUCTASE"/>
    <property type="match status" value="1"/>
</dbReference>
<dbReference type="AlphaFoldDB" id="A0A9N9WSX0"/>
<dbReference type="Pfam" id="PF00186">
    <property type="entry name" value="DHFR_1"/>
    <property type="match status" value="1"/>
</dbReference>
<dbReference type="OrthoDB" id="4664297at2759"/>
<keyword evidence="6" id="KW-0560">Oxidoreductase</keyword>
<evidence type="ECO:0000256" key="2">
    <source>
        <dbReference type="ARBA" id="ARBA00009539"/>
    </source>
</evidence>
<dbReference type="InterPro" id="IPR012259">
    <property type="entry name" value="DHFR"/>
</dbReference>
<keyword evidence="4" id="KW-0554">One-carbon metabolism</keyword>
<dbReference type="GO" id="GO:0006730">
    <property type="term" value="P:one-carbon metabolic process"/>
    <property type="evidence" value="ECO:0007669"/>
    <property type="project" value="UniProtKB-KW"/>
</dbReference>
<feature type="domain" description="DHFR" evidence="10">
    <location>
        <begin position="5"/>
        <end position="185"/>
    </location>
</feature>
<dbReference type="Gene3D" id="3.40.430.10">
    <property type="entry name" value="Dihydrofolate Reductase, subunit A"/>
    <property type="match status" value="1"/>
</dbReference>
<comment type="function">
    <text evidence="7">Key enzyme in folate metabolism. Catalyzes an essential reaction for de novo glycine and purine synthesis, and for DNA precursor synthesis.</text>
</comment>
<evidence type="ECO:0000256" key="1">
    <source>
        <dbReference type="ARBA" id="ARBA00004903"/>
    </source>
</evidence>
<protein>
    <recommendedName>
        <fullName evidence="3">dihydrofolate reductase</fullName>
        <ecNumber evidence="3">1.5.1.3</ecNumber>
    </recommendedName>
</protein>
<dbReference type="GO" id="GO:0004146">
    <property type="term" value="F:dihydrofolate reductase activity"/>
    <property type="evidence" value="ECO:0007669"/>
    <property type="project" value="UniProtKB-EC"/>
</dbReference>
<sequence length="187" mass="21510">MKSLKLNLIAAACENMGIGYKGDLPWFLKNELKYFSKTTKKISDTSKKNVVIMGRKTYFGVPESKRPLPERINVVLTTKPDDYEFPSSVVVAKSLNEALEKIQSPDLDSQIENVWIVGGYSVYKEAMESPMCHRIYLTRVMAEFECDAFFPELTDSFKRIPNDPDIPDDIQEENGIKYQYQVYEKVK</sequence>
<keyword evidence="5" id="KW-0521">NADP</keyword>
<dbReference type="InterPro" id="IPR024072">
    <property type="entry name" value="DHFR-like_dom_sf"/>
</dbReference>
<dbReference type="PROSITE" id="PS00075">
    <property type="entry name" value="DHFR_1"/>
    <property type="match status" value="1"/>
</dbReference>
<dbReference type="SUPFAM" id="SSF53597">
    <property type="entry name" value="Dihydrofolate reductase-like"/>
    <property type="match status" value="1"/>
</dbReference>
<organism evidence="11 12">
    <name type="scientific">Chironomus riparius</name>
    <dbReference type="NCBI Taxonomy" id="315576"/>
    <lineage>
        <taxon>Eukaryota</taxon>
        <taxon>Metazoa</taxon>
        <taxon>Ecdysozoa</taxon>
        <taxon>Arthropoda</taxon>
        <taxon>Hexapoda</taxon>
        <taxon>Insecta</taxon>
        <taxon>Pterygota</taxon>
        <taxon>Neoptera</taxon>
        <taxon>Endopterygota</taxon>
        <taxon>Diptera</taxon>
        <taxon>Nematocera</taxon>
        <taxon>Chironomoidea</taxon>
        <taxon>Chironomidae</taxon>
        <taxon>Chironominae</taxon>
        <taxon>Chironomus</taxon>
    </lineage>
</organism>
<evidence type="ECO:0000256" key="5">
    <source>
        <dbReference type="ARBA" id="ARBA00022857"/>
    </source>
</evidence>
<dbReference type="GO" id="GO:0005739">
    <property type="term" value="C:mitochondrion"/>
    <property type="evidence" value="ECO:0007669"/>
    <property type="project" value="TreeGrafter"/>
</dbReference>
<dbReference type="PROSITE" id="PS51330">
    <property type="entry name" value="DHFR_2"/>
    <property type="match status" value="1"/>
</dbReference>
<gene>
    <name evidence="11" type="ORF">CHIRRI_LOCUS5801</name>
</gene>
<dbReference type="PANTHER" id="PTHR48069">
    <property type="entry name" value="DIHYDROFOLATE REDUCTASE"/>
    <property type="match status" value="1"/>
</dbReference>
<reference evidence="11" key="2">
    <citation type="submission" date="2022-10" db="EMBL/GenBank/DDBJ databases">
        <authorList>
            <consortium name="ENA_rothamsted_submissions"/>
            <consortium name="culmorum"/>
            <person name="King R."/>
        </authorList>
    </citation>
    <scope>NUCLEOTIDE SEQUENCE</scope>
</reference>
<dbReference type="PRINTS" id="PR00070">
    <property type="entry name" value="DHFR"/>
</dbReference>
<dbReference type="GO" id="GO:0046452">
    <property type="term" value="P:dihydrofolate metabolic process"/>
    <property type="evidence" value="ECO:0007669"/>
    <property type="project" value="TreeGrafter"/>
</dbReference>
<dbReference type="EC" id="1.5.1.3" evidence="3"/>
<dbReference type="GO" id="GO:0050661">
    <property type="term" value="F:NADP binding"/>
    <property type="evidence" value="ECO:0007669"/>
    <property type="project" value="InterPro"/>
</dbReference>
<accession>A0A9N9WSX0</accession>
<keyword evidence="12" id="KW-1185">Reference proteome</keyword>
<dbReference type="EMBL" id="OU895878">
    <property type="protein sequence ID" value="CAG9802896.1"/>
    <property type="molecule type" value="Genomic_DNA"/>
</dbReference>
<evidence type="ECO:0000256" key="7">
    <source>
        <dbReference type="ARBA" id="ARBA00025067"/>
    </source>
</evidence>
<dbReference type="CDD" id="cd00209">
    <property type="entry name" value="DHFR"/>
    <property type="match status" value="1"/>
</dbReference>
<dbReference type="FunFam" id="3.40.430.10:FF:000002">
    <property type="entry name" value="Dihydrofolate reductase"/>
    <property type="match status" value="1"/>
</dbReference>
<dbReference type="GO" id="GO:0046655">
    <property type="term" value="P:folic acid metabolic process"/>
    <property type="evidence" value="ECO:0007669"/>
    <property type="project" value="TreeGrafter"/>
</dbReference>
<name>A0A9N9WSX0_9DIPT</name>
<evidence type="ECO:0000256" key="8">
    <source>
        <dbReference type="ARBA" id="ARBA00048873"/>
    </source>
</evidence>
<evidence type="ECO:0000313" key="11">
    <source>
        <dbReference type="EMBL" id="CAG9802896.1"/>
    </source>
</evidence>
<evidence type="ECO:0000259" key="10">
    <source>
        <dbReference type="PROSITE" id="PS51330"/>
    </source>
</evidence>
<proteinExistence type="inferred from homology"/>
<comment type="similarity">
    <text evidence="2 9">Belongs to the dihydrofolate reductase family.</text>
</comment>
<evidence type="ECO:0000313" key="12">
    <source>
        <dbReference type="Proteomes" id="UP001153620"/>
    </source>
</evidence>
<reference evidence="11" key="1">
    <citation type="submission" date="2022-01" db="EMBL/GenBank/DDBJ databases">
        <authorList>
            <person name="King R."/>
        </authorList>
    </citation>
    <scope>NUCLEOTIDE SEQUENCE</scope>
</reference>
<evidence type="ECO:0000256" key="6">
    <source>
        <dbReference type="ARBA" id="ARBA00023002"/>
    </source>
</evidence>
<comment type="catalytic activity">
    <reaction evidence="8">
        <text>(6S)-5,6,7,8-tetrahydrofolate + NADP(+) = 7,8-dihydrofolate + NADPH + H(+)</text>
        <dbReference type="Rhea" id="RHEA:15009"/>
        <dbReference type="ChEBI" id="CHEBI:15378"/>
        <dbReference type="ChEBI" id="CHEBI:57451"/>
        <dbReference type="ChEBI" id="CHEBI:57453"/>
        <dbReference type="ChEBI" id="CHEBI:57783"/>
        <dbReference type="ChEBI" id="CHEBI:58349"/>
        <dbReference type="EC" id="1.5.1.3"/>
    </reaction>
</comment>